<dbReference type="RefSeq" id="WP_222405588.1">
    <property type="nucleotide sequence ID" value="NZ_CP095080.1"/>
</dbReference>
<name>A0A9Q3S2W8_9SPHN</name>
<feature type="signal peptide" evidence="1">
    <location>
        <begin position="1"/>
        <end position="22"/>
    </location>
</feature>
<feature type="chain" id="PRO_5040111157" description="Lipoprotein" evidence="1">
    <location>
        <begin position="23"/>
        <end position="141"/>
    </location>
</feature>
<keyword evidence="1" id="KW-0732">Signal</keyword>
<dbReference type="AlphaFoldDB" id="A0A9Q3S2W8"/>
<reference evidence="2" key="1">
    <citation type="submission" date="2021-06" db="EMBL/GenBank/DDBJ databases">
        <title>50 bacteria genomes isolated from Dapeng, Shenzhen, China.</title>
        <authorList>
            <person name="Zheng W."/>
            <person name="Yu S."/>
            <person name="Huang Y."/>
        </authorList>
    </citation>
    <scope>NUCLEOTIDE SEQUENCE</scope>
    <source>
        <strain evidence="2">DP4N28-2</strain>
    </source>
</reference>
<comment type="caution">
    <text evidence="2">The sequence shown here is derived from an EMBL/GenBank/DDBJ whole genome shotgun (WGS) entry which is preliminary data.</text>
</comment>
<accession>A0A9Q3S2W8</accession>
<evidence type="ECO:0000313" key="2">
    <source>
        <dbReference type="EMBL" id="MBY6218922.1"/>
    </source>
</evidence>
<sequence>MIKRLALSAAAFGLLAAPAVQAEEPAEQPAEMTKGEKRLAKMLKGRVAGEPERCIRTIPSRSLVQIDDTALVYRAGKTIWVNYTKTPDAIDDFDYLVIRKFSASQLCRTDQVETYSRAGHFFSGVIFLDDFVPYRLPDAEG</sequence>
<dbReference type="Proteomes" id="UP000824927">
    <property type="component" value="Unassembled WGS sequence"/>
</dbReference>
<evidence type="ECO:0008006" key="4">
    <source>
        <dbReference type="Google" id="ProtNLM"/>
    </source>
</evidence>
<proteinExistence type="predicted"/>
<evidence type="ECO:0000256" key="1">
    <source>
        <dbReference type="SAM" id="SignalP"/>
    </source>
</evidence>
<dbReference type="EMBL" id="JAHVKP010000001">
    <property type="protein sequence ID" value="MBY6218922.1"/>
    <property type="molecule type" value="Genomic_DNA"/>
</dbReference>
<evidence type="ECO:0000313" key="3">
    <source>
        <dbReference type="Proteomes" id="UP000824927"/>
    </source>
</evidence>
<protein>
    <recommendedName>
        <fullName evidence="4">Lipoprotein</fullName>
    </recommendedName>
</protein>
<organism evidence="2 3">
    <name type="scientific">Qipengyuania aquimaris</name>
    <dbReference type="NCBI Taxonomy" id="255984"/>
    <lineage>
        <taxon>Bacteria</taxon>
        <taxon>Pseudomonadati</taxon>
        <taxon>Pseudomonadota</taxon>
        <taxon>Alphaproteobacteria</taxon>
        <taxon>Sphingomonadales</taxon>
        <taxon>Erythrobacteraceae</taxon>
        <taxon>Qipengyuania</taxon>
    </lineage>
</organism>
<gene>
    <name evidence="2" type="ORF">KUV31_11285</name>
</gene>